<dbReference type="RefSeq" id="WP_074598798.1">
    <property type="nucleotide sequence ID" value="NZ_FNHF01000002.1"/>
</dbReference>
<proteinExistence type="predicted"/>
<dbReference type="InterPro" id="IPR023772">
    <property type="entry name" value="DNA-bd_HTH_TetR-type_CS"/>
</dbReference>
<dbReference type="EMBL" id="FNHF01000002">
    <property type="protein sequence ID" value="SDM27199.1"/>
    <property type="molecule type" value="Genomic_DNA"/>
</dbReference>
<evidence type="ECO:0000256" key="1">
    <source>
        <dbReference type="ARBA" id="ARBA00022491"/>
    </source>
</evidence>
<dbReference type="InterPro" id="IPR039538">
    <property type="entry name" value="BetI_C"/>
</dbReference>
<reference evidence="8" key="1">
    <citation type="submission" date="2016-10" db="EMBL/GenBank/DDBJ databases">
        <authorList>
            <person name="Varghese N."/>
            <person name="Submissions S."/>
        </authorList>
    </citation>
    <scope>NUCLEOTIDE SEQUENCE [LARGE SCALE GENOMIC DNA]</scope>
    <source>
        <strain evidence="8">CGMCC 1.6199</strain>
    </source>
</reference>
<name>A0A1G9RVB6_9BACI</name>
<evidence type="ECO:0000256" key="5">
    <source>
        <dbReference type="PROSITE-ProRule" id="PRU00335"/>
    </source>
</evidence>
<gene>
    <name evidence="7" type="ORF">SAMN05216244_2159</name>
</gene>
<dbReference type="PROSITE" id="PS50977">
    <property type="entry name" value="HTH_TETR_2"/>
    <property type="match status" value="1"/>
</dbReference>
<keyword evidence="8" id="KW-1185">Reference proteome</keyword>
<evidence type="ECO:0000313" key="7">
    <source>
        <dbReference type="EMBL" id="SDM27199.1"/>
    </source>
</evidence>
<dbReference type="SUPFAM" id="SSF46689">
    <property type="entry name" value="Homeodomain-like"/>
    <property type="match status" value="1"/>
</dbReference>
<dbReference type="Proteomes" id="UP000182347">
    <property type="component" value="Unassembled WGS sequence"/>
</dbReference>
<keyword evidence="4" id="KW-0804">Transcription</keyword>
<protein>
    <submittedName>
        <fullName evidence="7">Regulatory protein, tetR family</fullName>
    </submittedName>
</protein>
<organism evidence="7 8">
    <name type="scientific">Sediminibacillus halophilus</name>
    <dbReference type="NCBI Taxonomy" id="482461"/>
    <lineage>
        <taxon>Bacteria</taxon>
        <taxon>Bacillati</taxon>
        <taxon>Bacillota</taxon>
        <taxon>Bacilli</taxon>
        <taxon>Bacillales</taxon>
        <taxon>Bacillaceae</taxon>
        <taxon>Sediminibacillus</taxon>
    </lineage>
</organism>
<dbReference type="InterPro" id="IPR009057">
    <property type="entry name" value="Homeodomain-like_sf"/>
</dbReference>
<dbReference type="PRINTS" id="PR00455">
    <property type="entry name" value="HTHTETR"/>
</dbReference>
<dbReference type="OrthoDB" id="9816296at2"/>
<dbReference type="PANTHER" id="PTHR30055">
    <property type="entry name" value="HTH-TYPE TRANSCRIPTIONAL REGULATOR RUTR"/>
    <property type="match status" value="1"/>
</dbReference>
<keyword evidence="2" id="KW-0805">Transcription regulation</keyword>
<evidence type="ECO:0000259" key="6">
    <source>
        <dbReference type="PROSITE" id="PS50977"/>
    </source>
</evidence>
<dbReference type="GO" id="GO:0003700">
    <property type="term" value="F:DNA-binding transcription factor activity"/>
    <property type="evidence" value="ECO:0007669"/>
    <property type="project" value="TreeGrafter"/>
</dbReference>
<dbReference type="GO" id="GO:0000976">
    <property type="term" value="F:transcription cis-regulatory region binding"/>
    <property type="evidence" value="ECO:0007669"/>
    <property type="project" value="TreeGrafter"/>
</dbReference>
<evidence type="ECO:0000256" key="2">
    <source>
        <dbReference type="ARBA" id="ARBA00023015"/>
    </source>
</evidence>
<accession>A0A1G9RVB6</accession>
<dbReference type="InterPro" id="IPR036271">
    <property type="entry name" value="Tet_transcr_reg_TetR-rel_C_sf"/>
</dbReference>
<sequence length="194" mass="22506">MPKKVNHEQRRNKIAEAAWRVILENGMEGASVRKIAEKAGLSLGALRYYFSNQEELILYAMRLVKDRAAERIEQIIHRDVPPKQKMLEVLLEIVPTNRQTRAEMEVWFTFVSYARHHPHLLKEEGDGILAALQLMFEYMESNGLLRPGIDRQLEIEKLYAMVDGLALHVMLEPERLTENQVEKVIASQLDVIFE</sequence>
<dbReference type="AlphaFoldDB" id="A0A1G9RVB6"/>
<dbReference type="Gene3D" id="1.10.357.10">
    <property type="entry name" value="Tetracycline Repressor, domain 2"/>
    <property type="match status" value="1"/>
</dbReference>
<dbReference type="InterPro" id="IPR001647">
    <property type="entry name" value="HTH_TetR"/>
</dbReference>
<evidence type="ECO:0000313" key="8">
    <source>
        <dbReference type="Proteomes" id="UP000182347"/>
    </source>
</evidence>
<feature type="domain" description="HTH tetR-type" evidence="6">
    <location>
        <begin position="8"/>
        <end position="68"/>
    </location>
</feature>
<dbReference type="SUPFAM" id="SSF48498">
    <property type="entry name" value="Tetracyclin repressor-like, C-terminal domain"/>
    <property type="match status" value="1"/>
</dbReference>
<dbReference type="PROSITE" id="PS01081">
    <property type="entry name" value="HTH_TETR_1"/>
    <property type="match status" value="1"/>
</dbReference>
<feature type="DNA-binding region" description="H-T-H motif" evidence="5">
    <location>
        <begin position="31"/>
        <end position="50"/>
    </location>
</feature>
<evidence type="ECO:0000256" key="4">
    <source>
        <dbReference type="ARBA" id="ARBA00023163"/>
    </source>
</evidence>
<dbReference type="Pfam" id="PF13977">
    <property type="entry name" value="TetR_C_6"/>
    <property type="match status" value="1"/>
</dbReference>
<dbReference type="STRING" id="482461.SAMN05216244_2159"/>
<dbReference type="Pfam" id="PF00440">
    <property type="entry name" value="TetR_N"/>
    <property type="match status" value="1"/>
</dbReference>
<keyword evidence="3 5" id="KW-0238">DNA-binding</keyword>
<dbReference type="InterPro" id="IPR050109">
    <property type="entry name" value="HTH-type_TetR-like_transc_reg"/>
</dbReference>
<dbReference type="PANTHER" id="PTHR30055:SF226">
    <property type="entry name" value="HTH-TYPE TRANSCRIPTIONAL REGULATOR PKSA"/>
    <property type="match status" value="1"/>
</dbReference>
<keyword evidence="1" id="KW-0678">Repressor</keyword>
<evidence type="ECO:0000256" key="3">
    <source>
        <dbReference type="ARBA" id="ARBA00023125"/>
    </source>
</evidence>